<gene>
    <name evidence="1" type="ORF">KY46_04860</name>
</gene>
<evidence type="ECO:0000313" key="2">
    <source>
        <dbReference type="Proteomes" id="UP000033633"/>
    </source>
</evidence>
<proteinExistence type="predicted"/>
<dbReference type="STRING" id="265726.KY46_04860"/>
<dbReference type="PANTHER" id="PTHR47691:SF3">
    <property type="entry name" value="HTH-TYPE TRANSCRIPTIONAL REGULATOR RV0890C-RELATED"/>
    <property type="match status" value="1"/>
</dbReference>
<keyword evidence="2" id="KW-1185">Reference proteome</keyword>
<dbReference type="InterPro" id="IPR027417">
    <property type="entry name" value="P-loop_NTPase"/>
</dbReference>
<organism evidence="1 2">
    <name type="scientific">Photobacterium halotolerans</name>
    <dbReference type="NCBI Taxonomy" id="265726"/>
    <lineage>
        <taxon>Bacteria</taxon>
        <taxon>Pseudomonadati</taxon>
        <taxon>Pseudomonadota</taxon>
        <taxon>Gammaproteobacteria</taxon>
        <taxon>Vibrionales</taxon>
        <taxon>Vibrionaceae</taxon>
        <taxon>Photobacterium</taxon>
    </lineage>
</organism>
<accession>A0A0F5VH23</accession>
<reference evidence="1 2" key="1">
    <citation type="submission" date="2014-12" db="EMBL/GenBank/DDBJ databases">
        <title>Mercury Reductase activity and rhizosphere competence traits in the genome of root associated Photobacterium halotolerans MELD1.</title>
        <authorList>
            <person name="Mathew D.C."/>
            <person name="Huang C.-C."/>
        </authorList>
    </citation>
    <scope>NUCLEOTIDE SEQUENCE [LARGE SCALE GENOMIC DNA]</scope>
    <source>
        <strain evidence="1 2">MELD1</strain>
    </source>
</reference>
<dbReference type="AlphaFoldDB" id="A0A0F5VH23"/>
<dbReference type="EMBL" id="JWYV01000002">
    <property type="protein sequence ID" value="KKD01097.1"/>
    <property type="molecule type" value="Genomic_DNA"/>
</dbReference>
<dbReference type="PATRIC" id="fig|265726.11.peg.2337"/>
<name>A0A0F5VH23_9GAMM</name>
<protein>
    <submittedName>
        <fullName evidence="1">Uncharacterized protein</fullName>
    </submittedName>
</protein>
<dbReference type="Gene3D" id="3.40.50.300">
    <property type="entry name" value="P-loop containing nucleotide triphosphate hydrolases"/>
    <property type="match status" value="1"/>
</dbReference>
<dbReference type="Proteomes" id="UP000033633">
    <property type="component" value="Unassembled WGS sequence"/>
</dbReference>
<sequence length="793" mass="89503">MVDHNDCRYSAEQLRQWKVLAEKQAERRQLGGNIEPPVVLPQPQLKEKWIHETTDDDRYVPRNELLDRLDRWTASHDVRVITVTGIGGQGKTAFVGHWLKRKRALKERGIQGFFYWSFYNETDVNIFFHGLITFCRQDFVLPFTLTDDIDDPLMTLRKLLSHLSLCVVLDGLEVIQVEQSEREKGQFVSAELRYFLADLCLQTSRSMAVLTSRFDIVDLRPYRNAVKSLRLGKLCDDEACAILANLFVGGSRVDRSRINAALEGHPLALKVFAAGLPKENQGNPISHLNRILSIQPQPKHALSEKINRLLRCYEESLSEYQIAMLCGVSLLKKSIDETSLIALCEKQVKQTASLQKNASQLIGVLSSLVTSGLVIRDMINGTKRYSCHPIVRDYFRSRITSDVDRGNLVGEYLASRPGRYEVTDNETLEYVVSAIEVLSASGSWHEASELYDVKLGRGIVFKRLANPEAGWRCVQALTQSAPKHPVVYASIFNNNDKFNTLVVYLNAAGQFSQAMGDLDNAMTCYHEALEILAQHRQVRNQSLILLGLTEACIEAGELTNAYSYLADAMNYANERDIVEEFLLRLHLARGMLHLLHGEHQQAAKRFIDVVKKTQLNSRARAKKSQQPDLRALGFYGLVEVAIDTGQLGEAEGLVKSAIPYAQQADRQDLLLIGLYLQGRVLAEMGNDTLAEMRLNSAESLARKANMEYWLTKITILQSELLFRKAEKEKAMLLIDDCINVARSRKFGTVIVDALLAKVSMMNENMSEEIDELLYEAEQCAEQAGYTRALRQIV</sequence>
<comment type="caution">
    <text evidence="1">The sequence shown here is derived from an EMBL/GenBank/DDBJ whole genome shotgun (WGS) entry which is preliminary data.</text>
</comment>
<dbReference type="PANTHER" id="PTHR47691">
    <property type="entry name" value="REGULATOR-RELATED"/>
    <property type="match status" value="1"/>
</dbReference>
<dbReference type="InterPro" id="IPR011990">
    <property type="entry name" value="TPR-like_helical_dom_sf"/>
</dbReference>
<dbReference type="Gene3D" id="1.25.40.10">
    <property type="entry name" value="Tetratricopeptide repeat domain"/>
    <property type="match status" value="1"/>
</dbReference>
<evidence type="ECO:0000313" key="1">
    <source>
        <dbReference type="EMBL" id="KKD01097.1"/>
    </source>
</evidence>
<dbReference type="SUPFAM" id="SSF48452">
    <property type="entry name" value="TPR-like"/>
    <property type="match status" value="1"/>
</dbReference>
<dbReference type="SUPFAM" id="SSF52540">
    <property type="entry name" value="P-loop containing nucleoside triphosphate hydrolases"/>
    <property type="match status" value="1"/>
</dbReference>